<gene>
    <name evidence="3" type="ORF">MNOR_LOCUS18495</name>
</gene>
<keyword evidence="1" id="KW-0812">Transmembrane</keyword>
<feature type="chain" id="PRO_5044022134" evidence="2">
    <location>
        <begin position="24"/>
        <end position="306"/>
    </location>
</feature>
<feature type="non-terminal residue" evidence="3">
    <location>
        <position position="1"/>
    </location>
</feature>
<reference evidence="3 4" key="1">
    <citation type="submission" date="2024-05" db="EMBL/GenBank/DDBJ databases">
        <authorList>
            <person name="Wallberg A."/>
        </authorList>
    </citation>
    <scope>NUCLEOTIDE SEQUENCE [LARGE SCALE GENOMIC DNA]</scope>
</reference>
<evidence type="ECO:0000256" key="2">
    <source>
        <dbReference type="SAM" id="SignalP"/>
    </source>
</evidence>
<accession>A0AAV2R1Y8</accession>
<dbReference type="EMBL" id="CAXKWB010013270">
    <property type="protein sequence ID" value="CAL4107160.1"/>
    <property type="molecule type" value="Genomic_DNA"/>
</dbReference>
<feature type="transmembrane region" description="Helical" evidence="1">
    <location>
        <begin position="280"/>
        <end position="304"/>
    </location>
</feature>
<dbReference type="AlphaFoldDB" id="A0AAV2R1Y8"/>
<feature type="signal peptide" evidence="2">
    <location>
        <begin position="1"/>
        <end position="23"/>
    </location>
</feature>
<evidence type="ECO:0000313" key="3">
    <source>
        <dbReference type="EMBL" id="CAL4107160.1"/>
    </source>
</evidence>
<keyword evidence="1" id="KW-1133">Transmembrane helix</keyword>
<evidence type="ECO:0000256" key="1">
    <source>
        <dbReference type="SAM" id="Phobius"/>
    </source>
</evidence>
<keyword evidence="2" id="KW-0732">Signal</keyword>
<keyword evidence="1" id="KW-0472">Membrane</keyword>
<name>A0AAV2R1Y8_MEGNR</name>
<dbReference type="Proteomes" id="UP001497623">
    <property type="component" value="Unassembled WGS sequence"/>
</dbReference>
<organism evidence="3 4">
    <name type="scientific">Meganyctiphanes norvegica</name>
    <name type="common">Northern krill</name>
    <name type="synonym">Thysanopoda norvegica</name>
    <dbReference type="NCBI Taxonomy" id="48144"/>
    <lineage>
        <taxon>Eukaryota</taxon>
        <taxon>Metazoa</taxon>
        <taxon>Ecdysozoa</taxon>
        <taxon>Arthropoda</taxon>
        <taxon>Crustacea</taxon>
        <taxon>Multicrustacea</taxon>
        <taxon>Malacostraca</taxon>
        <taxon>Eumalacostraca</taxon>
        <taxon>Eucarida</taxon>
        <taxon>Euphausiacea</taxon>
        <taxon>Euphausiidae</taxon>
        <taxon>Meganyctiphanes</taxon>
    </lineage>
</organism>
<keyword evidence="4" id="KW-1185">Reference proteome</keyword>
<comment type="caution">
    <text evidence="3">The sequence shown here is derived from an EMBL/GenBank/DDBJ whole genome shotgun (WGS) entry which is preliminary data.</text>
</comment>
<sequence length="306" mass="35436">RMNWMLTSLVALFLVDLAARTNGQPELMIQPAERMTEGIKATSRDVTMDFQQHALLNLVGVGREEMNSVLKVLGTMFNFVDIYGRPRYPVMDSYYSWFKWVDRNLPLVMGTYMAPKENDPHDEYAYDNDEDEFDYHLFSPYYEKTTDTNNVIWKDFYRKIYMERISQNGGNRRQGFSCDDLDMYPGYSTIQVDAMGKMFKVLADYTLTPAYEFFMGQDPLHASMTQVDPLRTLTEHLTYLVGLSDGEDSYSFYENRIDAEDRQFSCFDSTARVMHDVMPYGPFLTLSNLVAVGVWMSAVLAPFLGF</sequence>
<proteinExistence type="predicted"/>
<protein>
    <submittedName>
        <fullName evidence="3">Uncharacterized protein</fullName>
    </submittedName>
</protein>
<evidence type="ECO:0000313" key="4">
    <source>
        <dbReference type="Proteomes" id="UP001497623"/>
    </source>
</evidence>